<sequence length="374" mass="41747">MNTFIQRKFSSEFGQLMHSVSKLAVERLHLNFSCGKIPTSKYINLYRNTFFEFSLELLSQASSLKSLFLSVCIVQPSVILFLNSLKTLFLTGVLLEMGQLEADCGELEDIDLQASKLHEFECFFNNRVRFYFCSVPVLEHVKINLRGDASMPYIFGEFAANLPTQVKSLIVTAWNTQVTHFVTEMQIFRNPRMLVLLFESTYNFDIVKVSPILDACPVLQSLQILGSGMMAEDNSNELASPVTSVKNDSMAEDNTDELVSPVTSVKNDSMDEDNIDELVSPVTSVKNDSAGSKQNKISTIKPRSMSNGNKVLPYYRSSSSTSSYNAGNTRRKSTGKLNAPDSGQDVIPHYLRAPTGSCHDFCKYGRKHSSEAKP</sequence>
<dbReference type="InterPro" id="IPR032675">
    <property type="entry name" value="LRR_dom_sf"/>
</dbReference>
<protein>
    <submittedName>
        <fullName evidence="2">Uncharacterized protein</fullName>
    </submittedName>
</protein>
<dbReference type="Gene3D" id="3.80.10.10">
    <property type="entry name" value="Ribonuclease Inhibitor"/>
    <property type="match status" value="1"/>
</dbReference>
<gene>
    <name evidence="2" type="ORF">CQW23_32714</name>
</gene>
<dbReference type="PANTHER" id="PTHR33349:SF1">
    <property type="entry name" value="EMB|CAB62594.1"/>
    <property type="match status" value="1"/>
</dbReference>
<dbReference type="AlphaFoldDB" id="A0A2G2V3W0"/>
<feature type="region of interest" description="Disordered" evidence="1">
    <location>
        <begin position="284"/>
        <end position="348"/>
    </location>
</feature>
<keyword evidence="3" id="KW-1185">Reference proteome</keyword>
<dbReference type="PANTHER" id="PTHR33349">
    <property type="entry name" value="EMB|CAB62594.1"/>
    <property type="match status" value="1"/>
</dbReference>
<accession>A0A2G2V3W0</accession>
<dbReference type="EMBL" id="MLFT02000332">
    <property type="protein sequence ID" value="PHT27664.1"/>
    <property type="molecule type" value="Genomic_DNA"/>
</dbReference>
<comment type="caution">
    <text evidence="2">The sequence shown here is derived from an EMBL/GenBank/DDBJ whole genome shotgun (WGS) entry which is preliminary data.</text>
</comment>
<evidence type="ECO:0000313" key="2">
    <source>
        <dbReference type="EMBL" id="PHT27664.1"/>
    </source>
</evidence>
<reference evidence="2 3" key="1">
    <citation type="journal article" date="2017" name="Genome Biol.">
        <title>New reference genome sequences of hot pepper reveal the massive evolution of plant disease-resistance genes by retroduplication.</title>
        <authorList>
            <person name="Kim S."/>
            <person name="Park J."/>
            <person name="Yeom S.I."/>
            <person name="Kim Y.M."/>
            <person name="Seo E."/>
            <person name="Kim K.T."/>
            <person name="Kim M.S."/>
            <person name="Lee J.M."/>
            <person name="Cheong K."/>
            <person name="Shin H.S."/>
            <person name="Kim S.B."/>
            <person name="Han K."/>
            <person name="Lee J."/>
            <person name="Park M."/>
            <person name="Lee H.A."/>
            <person name="Lee H.Y."/>
            <person name="Lee Y."/>
            <person name="Oh S."/>
            <person name="Lee J.H."/>
            <person name="Choi E."/>
            <person name="Choi E."/>
            <person name="Lee S.E."/>
            <person name="Jeon J."/>
            <person name="Kim H."/>
            <person name="Choi G."/>
            <person name="Song H."/>
            <person name="Lee J."/>
            <person name="Lee S.C."/>
            <person name="Kwon J.K."/>
            <person name="Lee H.Y."/>
            <person name="Koo N."/>
            <person name="Hong Y."/>
            <person name="Kim R.W."/>
            <person name="Kang W.H."/>
            <person name="Huh J.H."/>
            <person name="Kang B.C."/>
            <person name="Yang T.J."/>
            <person name="Lee Y.H."/>
            <person name="Bennetzen J.L."/>
            <person name="Choi D."/>
        </authorList>
    </citation>
    <scope>NUCLEOTIDE SEQUENCE [LARGE SCALE GENOMIC DNA]</scope>
    <source>
        <strain evidence="3">cv. PBC81</strain>
    </source>
</reference>
<evidence type="ECO:0000256" key="1">
    <source>
        <dbReference type="SAM" id="MobiDB-lite"/>
    </source>
</evidence>
<name>A0A2G2V3W0_CAPBA</name>
<dbReference type="Proteomes" id="UP000224567">
    <property type="component" value="Unassembled WGS sequence"/>
</dbReference>
<feature type="compositionally biased region" description="Polar residues" evidence="1">
    <location>
        <begin position="284"/>
        <end position="298"/>
    </location>
</feature>
<reference evidence="3" key="2">
    <citation type="journal article" date="2017" name="J. Anim. Genet.">
        <title>Multiple reference genome sequences of hot pepper reveal the massive evolution of plant disease resistance genes by retroduplication.</title>
        <authorList>
            <person name="Kim S."/>
            <person name="Park J."/>
            <person name="Yeom S.-I."/>
            <person name="Kim Y.-M."/>
            <person name="Seo E."/>
            <person name="Kim K.-T."/>
            <person name="Kim M.-S."/>
            <person name="Lee J.M."/>
            <person name="Cheong K."/>
            <person name="Shin H.-S."/>
            <person name="Kim S.-B."/>
            <person name="Han K."/>
            <person name="Lee J."/>
            <person name="Park M."/>
            <person name="Lee H.-A."/>
            <person name="Lee H.-Y."/>
            <person name="Lee Y."/>
            <person name="Oh S."/>
            <person name="Lee J.H."/>
            <person name="Choi E."/>
            <person name="Choi E."/>
            <person name="Lee S.E."/>
            <person name="Jeon J."/>
            <person name="Kim H."/>
            <person name="Choi G."/>
            <person name="Song H."/>
            <person name="Lee J."/>
            <person name="Lee S.-C."/>
            <person name="Kwon J.-K."/>
            <person name="Lee H.-Y."/>
            <person name="Koo N."/>
            <person name="Hong Y."/>
            <person name="Kim R.W."/>
            <person name="Kang W.-H."/>
            <person name="Huh J.H."/>
            <person name="Kang B.-C."/>
            <person name="Yang T.-J."/>
            <person name="Lee Y.-H."/>
            <person name="Bennetzen J.L."/>
            <person name="Choi D."/>
        </authorList>
    </citation>
    <scope>NUCLEOTIDE SEQUENCE [LARGE SCALE GENOMIC DNA]</scope>
    <source>
        <strain evidence="3">cv. PBC81</strain>
    </source>
</reference>
<organism evidence="2 3">
    <name type="scientific">Capsicum baccatum</name>
    <name type="common">Peruvian pepper</name>
    <dbReference type="NCBI Taxonomy" id="33114"/>
    <lineage>
        <taxon>Eukaryota</taxon>
        <taxon>Viridiplantae</taxon>
        <taxon>Streptophyta</taxon>
        <taxon>Embryophyta</taxon>
        <taxon>Tracheophyta</taxon>
        <taxon>Spermatophyta</taxon>
        <taxon>Magnoliopsida</taxon>
        <taxon>eudicotyledons</taxon>
        <taxon>Gunneridae</taxon>
        <taxon>Pentapetalae</taxon>
        <taxon>asterids</taxon>
        <taxon>lamiids</taxon>
        <taxon>Solanales</taxon>
        <taxon>Solanaceae</taxon>
        <taxon>Solanoideae</taxon>
        <taxon>Capsiceae</taxon>
        <taxon>Capsicum</taxon>
    </lineage>
</organism>
<dbReference type="OrthoDB" id="1932213at2759"/>
<proteinExistence type="predicted"/>
<evidence type="ECO:0000313" key="3">
    <source>
        <dbReference type="Proteomes" id="UP000224567"/>
    </source>
</evidence>
<dbReference type="SUPFAM" id="SSF52047">
    <property type="entry name" value="RNI-like"/>
    <property type="match status" value="1"/>
</dbReference>